<evidence type="ECO:0000256" key="1">
    <source>
        <dbReference type="SAM" id="MobiDB-lite"/>
    </source>
</evidence>
<reference evidence="3" key="2">
    <citation type="journal article" date="2017" name="Nat. Plants">
        <title>The Aegilops tauschii genome reveals multiple impacts of transposons.</title>
        <authorList>
            <person name="Zhao G."/>
            <person name="Zou C."/>
            <person name="Li K."/>
            <person name="Wang K."/>
            <person name="Li T."/>
            <person name="Gao L."/>
            <person name="Zhang X."/>
            <person name="Wang H."/>
            <person name="Yang Z."/>
            <person name="Liu X."/>
            <person name="Jiang W."/>
            <person name="Mao L."/>
            <person name="Kong X."/>
            <person name="Jiao Y."/>
            <person name="Jia J."/>
        </authorList>
    </citation>
    <scope>NUCLEOTIDE SEQUENCE [LARGE SCALE GENOMIC DNA]</scope>
    <source>
        <strain evidence="3">cv. AL8/78</strain>
    </source>
</reference>
<reference evidence="3" key="1">
    <citation type="journal article" date="2014" name="Science">
        <title>Ancient hybridizations among the ancestral genomes of bread wheat.</title>
        <authorList>
            <consortium name="International Wheat Genome Sequencing Consortium,"/>
            <person name="Marcussen T."/>
            <person name="Sandve S.R."/>
            <person name="Heier L."/>
            <person name="Spannagl M."/>
            <person name="Pfeifer M."/>
            <person name="Jakobsen K.S."/>
            <person name="Wulff B.B."/>
            <person name="Steuernagel B."/>
            <person name="Mayer K.F."/>
            <person name="Olsen O.A."/>
        </authorList>
    </citation>
    <scope>NUCLEOTIDE SEQUENCE [LARGE SCALE GENOMIC DNA]</scope>
    <source>
        <strain evidence="3">cv. AL8/78</strain>
    </source>
</reference>
<reference evidence="2" key="4">
    <citation type="submission" date="2019-03" db="UniProtKB">
        <authorList>
            <consortium name="EnsemblPlants"/>
        </authorList>
    </citation>
    <scope>IDENTIFICATION</scope>
</reference>
<feature type="compositionally biased region" description="Low complexity" evidence="1">
    <location>
        <begin position="65"/>
        <end position="77"/>
    </location>
</feature>
<keyword evidence="3" id="KW-1185">Reference proteome</keyword>
<protein>
    <submittedName>
        <fullName evidence="2">Uncharacterized protein</fullName>
    </submittedName>
</protein>
<evidence type="ECO:0000313" key="3">
    <source>
        <dbReference type="Proteomes" id="UP000015105"/>
    </source>
</evidence>
<accession>A0A453SJ63</accession>
<feature type="compositionally biased region" description="Basic and acidic residues" evidence="1">
    <location>
        <begin position="19"/>
        <end position="39"/>
    </location>
</feature>
<dbReference type="AlphaFoldDB" id="A0A453SJ63"/>
<dbReference type="Proteomes" id="UP000015105">
    <property type="component" value="Chromosome 7D"/>
</dbReference>
<dbReference type="PANTHER" id="PTHR34684">
    <property type="entry name" value="OS08G0192200 PROTEIN"/>
    <property type="match status" value="1"/>
</dbReference>
<sequence length="108" mass="12529">CLSAANRVVEVNEMWRAREKELELESKMKTRTNGRIDSRSHKRKNDSRDQSPVSKTQRDRPYGASFSSRDSHSSSYSDWEDGLGDDEIEEFLRSRSVTVSINTMDEIR</sequence>
<feature type="region of interest" description="Disordered" evidence="1">
    <location>
        <begin position="19"/>
        <end position="82"/>
    </location>
</feature>
<dbReference type="Gramene" id="AET7Gv20986400.5">
    <property type="protein sequence ID" value="AET7Gv20986400.5"/>
    <property type="gene ID" value="AET7Gv20986400"/>
</dbReference>
<reference evidence="2" key="5">
    <citation type="journal article" date="2021" name="G3 (Bethesda)">
        <title>Aegilops tauschii genome assembly Aet v5.0 features greater sequence contiguity and improved annotation.</title>
        <authorList>
            <person name="Wang L."/>
            <person name="Zhu T."/>
            <person name="Rodriguez J.C."/>
            <person name="Deal K.R."/>
            <person name="Dubcovsky J."/>
            <person name="McGuire P.E."/>
            <person name="Lux T."/>
            <person name="Spannagl M."/>
            <person name="Mayer K.F.X."/>
            <person name="Baldrich P."/>
            <person name="Meyers B.C."/>
            <person name="Huo N."/>
            <person name="Gu Y.Q."/>
            <person name="Zhou H."/>
            <person name="Devos K.M."/>
            <person name="Bennetzen J.L."/>
            <person name="Unver T."/>
            <person name="Budak H."/>
            <person name="Gulick P.J."/>
            <person name="Galiba G."/>
            <person name="Kalapos B."/>
            <person name="Nelson D.R."/>
            <person name="Li P."/>
            <person name="You F.M."/>
            <person name="Luo M.C."/>
            <person name="Dvorak J."/>
        </authorList>
    </citation>
    <scope>NUCLEOTIDE SEQUENCE [LARGE SCALE GENOMIC DNA]</scope>
    <source>
        <strain evidence="2">cv. AL8/78</strain>
    </source>
</reference>
<dbReference type="EnsemblPlants" id="AET7Gv20986400.5">
    <property type="protein sequence ID" value="AET7Gv20986400.5"/>
    <property type="gene ID" value="AET7Gv20986400"/>
</dbReference>
<organism evidence="2 3">
    <name type="scientific">Aegilops tauschii subsp. strangulata</name>
    <name type="common">Goatgrass</name>
    <dbReference type="NCBI Taxonomy" id="200361"/>
    <lineage>
        <taxon>Eukaryota</taxon>
        <taxon>Viridiplantae</taxon>
        <taxon>Streptophyta</taxon>
        <taxon>Embryophyta</taxon>
        <taxon>Tracheophyta</taxon>
        <taxon>Spermatophyta</taxon>
        <taxon>Magnoliopsida</taxon>
        <taxon>Liliopsida</taxon>
        <taxon>Poales</taxon>
        <taxon>Poaceae</taxon>
        <taxon>BOP clade</taxon>
        <taxon>Pooideae</taxon>
        <taxon>Triticodae</taxon>
        <taxon>Triticeae</taxon>
        <taxon>Triticinae</taxon>
        <taxon>Aegilops</taxon>
    </lineage>
</organism>
<reference evidence="2" key="3">
    <citation type="journal article" date="2017" name="Nature">
        <title>Genome sequence of the progenitor of the wheat D genome Aegilops tauschii.</title>
        <authorList>
            <person name="Luo M.C."/>
            <person name="Gu Y.Q."/>
            <person name="Puiu D."/>
            <person name="Wang H."/>
            <person name="Twardziok S.O."/>
            <person name="Deal K.R."/>
            <person name="Huo N."/>
            <person name="Zhu T."/>
            <person name="Wang L."/>
            <person name="Wang Y."/>
            <person name="McGuire P.E."/>
            <person name="Liu S."/>
            <person name="Long H."/>
            <person name="Ramasamy R.K."/>
            <person name="Rodriguez J.C."/>
            <person name="Van S.L."/>
            <person name="Yuan L."/>
            <person name="Wang Z."/>
            <person name="Xia Z."/>
            <person name="Xiao L."/>
            <person name="Anderson O.D."/>
            <person name="Ouyang S."/>
            <person name="Liang Y."/>
            <person name="Zimin A.V."/>
            <person name="Pertea G."/>
            <person name="Qi P."/>
            <person name="Bennetzen J.L."/>
            <person name="Dai X."/>
            <person name="Dawson M.W."/>
            <person name="Muller H.G."/>
            <person name="Kugler K."/>
            <person name="Rivarola-Duarte L."/>
            <person name="Spannagl M."/>
            <person name="Mayer K.F.X."/>
            <person name="Lu F.H."/>
            <person name="Bevan M.W."/>
            <person name="Leroy P."/>
            <person name="Li P."/>
            <person name="You F.M."/>
            <person name="Sun Q."/>
            <person name="Liu Z."/>
            <person name="Lyons E."/>
            <person name="Wicker T."/>
            <person name="Salzberg S.L."/>
            <person name="Devos K.M."/>
            <person name="Dvorak J."/>
        </authorList>
    </citation>
    <scope>NUCLEOTIDE SEQUENCE [LARGE SCALE GENOMIC DNA]</scope>
    <source>
        <strain evidence="2">cv. AL8/78</strain>
    </source>
</reference>
<dbReference type="PANTHER" id="PTHR34684:SF2">
    <property type="match status" value="1"/>
</dbReference>
<name>A0A453SJ63_AEGTS</name>
<proteinExistence type="predicted"/>
<evidence type="ECO:0000313" key="2">
    <source>
        <dbReference type="EnsemblPlants" id="AET7Gv20986400.5"/>
    </source>
</evidence>